<keyword evidence="2" id="KW-1185">Reference proteome</keyword>
<name>A0A4Q4SQM9_9PLEO</name>
<dbReference type="Proteomes" id="UP000293823">
    <property type="component" value="Unassembled WGS sequence"/>
</dbReference>
<gene>
    <name evidence="1" type="ORF">AA0113_g240</name>
</gene>
<protein>
    <submittedName>
        <fullName evidence="1">Uncharacterized protein</fullName>
    </submittedName>
</protein>
<evidence type="ECO:0000313" key="2">
    <source>
        <dbReference type="Proteomes" id="UP000293823"/>
    </source>
</evidence>
<proteinExistence type="predicted"/>
<sequence length="323" mass="37454">MIETLTAHGLDVPQALELDGESVYNFTDFHGLIKMVPETANTFWDAGFRDIDTADDCGMTPYLQSWYSANFEMVNWFIQKGVSISSEHSDAPLTALHVYANRLEYPGWAFAHDVNAIPTDQYYMEAIQKQLGIPYDNCTCECSPRGCTPVKFLLKASYYRYGFARGEQIRKWIENVNPPAPLLKQYIYECTRFMLFEFLGGEHICCSLGQNCWVEHSVPRKEPFKNRWTERVDNIRQQLNEHKRLCKNKIPIPQRDSLQALKDPDFFQATLGSAMSHYDEMDRPDTMPVETQVFEYINWLLAERHLEVDVSYDCQHDLSLISV</sequence>
<dbReference type="OrthoDB" id="3695171at2759"/>
<evidence type="ECO:0000313" key="1">
    <source>
        <dbReference type="EMBL" id="RYO73250.1"/>
    </source>
</evidence>
<dbReference type="InterPro" id="IPR036770">
    <property type="entry name" value="Ankyrin_rpt-contain_sf"/>
</dbReference>
<dbReference type="EMBL" id="PEJP01000001">
    <property type="protein sequence ID" value="RYO73250.1"/>
    <property type="molecule type" value="Genomic_DNA"/>
</dbReference>
<accession>A0A4Q4SQM9</accession>
<reference evidence="2" key="1">
    <citation type="journal article" date="2019" name="bioRxiv">
        <title>Genomics, evolutionary history and diagnostics of the Alternaria alternata species group including apple and Asian pear pathotypes.</title>
        <authorList>
            <person name="Armitage A.D."/>
            <person name="Cockerton H.M."/>
            <person name="Sreenivasaprasad S."/>
            <person name="Woodhall J.W."/>
            <person name="Lane C.R."/>
            <person name="Harrison R.J."/>
            <person name="Clarkson J.P."/>
        </authorList>
    </citation>
    <scope>NUCLEOTIDE SEQUENCE [LARGE SCALE GENOMIC DNA]</scope>
    <source>
        <strain evidence="2">RGR 97.0016</strain>
    </source>
</reference>
<organism evidence="1 2">
    <name type="scientific">Alternaria arborescens</name>
    <dbReference type="NCBI Taxonomy" id="156630"/>
    <lineage>
        <taxon>Eukaryota</taxon>
        <taxon>Fungi</taxon>
        <taxon>Dikarya</taxon>
        <taxon>Ascomycota</taxon>
        <taxon>Pezizomycotina</taxon>
        <taxon>Dothideomycetes</taxon>
        <taxon>Pleosporomycetidae</taxon>
        <taxon>Pleosporales</taxon>
        <taxon>Pleosporineae</taxon>
        <taxon>Pleosporaceae</taxon>
        <taxon>Alternaria</taxon>
        <taxon>Alternaria sect. Alternaria</taxon>
    </lineage>
</organism>
<comment type="caution">
    <text evidence="1">The sequence shown here is derived from an EMBL/GenBank/DDBJ whole genome shotgun (WGS) entry which is preliminary data.</text>
</comment>
<dbReference type="AlphaFoldDB" id="A0A4Q4SQM9"/>
<dbReference type="SUPFAM" id="SSF48403">
    <property type="entry name" value="Ankyrin repeat"/>
    <property type="match status" value="1"/>
</dbReference>